<comment type="caution">
    <text evidence="1">The sequence shown here is derived from an EMBL/GenBank/DDBJ whole genome shotgun (WGS) entry which is preliminary data.</text>
</comment>
<name>A0A4Z0FAX0_9GAMM</name>
<sequence length="134" mass="14684">MGAREFAEQHLLDATGTKHGVPEMAGRLACRGGAGAWLEFGEAETGLRLVLGHLLPEVSHLLRVDFPCDQAKLRDKRPLLNNALVNNALTSTFCRSSASNCLISLLRWALMSSSRVNSSHGSLLRLPSSSRWRF</sequence>
<dbReference type="RefSeq" id="WP_135281381.1">
    <property type="nucleotide sequence ID" value="NZ_SRIO01000005.1"/>
</dbReference>
<dbReference type="Proteomes" id="UP000297890">
    <property type="component" value="Unassembled WGS sequence"/>
</dbReference>
<dbReference type="EMBL" id="SRIO01000005">
    <property type="protein sequence ID" value="TFZ83081.1"/>
    <property type="molecule type" value="Genomic_DNA"/>
</dbReference>
<evidence type="ECO:0000313" key="2">
    <source>
        <dbReference type="Proteomes" id="UP000297890"/>
    </source>
</evidence>
<accession>A0A4Z0FAX0</accession>
<reference evidence="1 2" key="1">
    <citation type="journal article" date="2019" name="ISME J.">
        <title>Candidatus Macondimonas diazotrophica, a novel gammaproteobacterial genus dominating crude-oil-contaminated coastal sediments.</title>
        <authorList>
            <person name="Karthikeyan S."/>
            <person name="Konstantinidis K."/>
        </authorList>
    </citation>
    <scope>NUCLEOTIDE SEQUENCE [LARGE SCALE GENOMIC DNA]</scope>
    <source>
        <strain evidence="1 2">KTK01</strain>
    </source>
</reference>
<proteinExistence type="predicted"/>
<protein>
    <submittedName>
        <fullName evidence="1">Uncharacterized protein</fullName>
    </submittedName>
</protein>
<dbReference type="AlphaFoldDB" id="A0A4Z0FAX0"/>
<evidence type="ECO:0000313" key="1">
    <source>
        <dbReference type="EMBL" id="TFZ83081.1"/>
    </source>
</evidence>
<keyword evidence="2" id="KW-1185">Reference proteome</keyword>
<gene>
    <name evidence="1" type="ORF">E4680_05460</name>
</gene>
<organism evidence="1 2">
    <name type="scientific">Candidatus Macondimonas diazotrophica</name>
    <dbReference type="NCBI Taxonomy" id="2305248"/>
    <lineage>
        <taxon>Bacteria</taxon>
        <taxon>Pseudomonadati</taxon>
        <taxon>Pseudomonadota</taxon>
        <taxon>Gammaproteobacteria</taxon>
        <taxon>Chromatiales</taxon>
        <taxon>Ectothiorhodospiraceae</taxon>
        <taxon>Candidatus Macondimonas</taxon>
    </lineage>
</organism>